<evidence type="ECO:0000256" key="15">
    <source>
        <dbReference type="ARBA" id="ARBA00022824"/>
    </source>
</evidence>
<keyword evidence="18" id="KW-0472">Membrane</keyword>
<dbReference type="VGNC" id="VGNC:90010">
    <property type="gene designation" value="MAPKAP1"/>
</dbReference>
<dbReference type="GeneID" id="100622774"/>
<dbReference type="GO" id="GO:0005634">
    <property type="term" value="C:nucleus"/>
    <property type="evidence" value="ECO:0007669"/>
    <property type="project" value="UniProtKB-SubCell"/>
</dbReference>
<dbReference type="Pfam" id="PF16979">
    <property type="entry name" value="SIN1_PH"/>
    <property type="match status" value="1"/>
</dbReference>
<evidence type="ECO:0000256" key="17">
    <source>
        <dbReference type="ARBA" id="ARBA00023128"/>
    </source>
</evidence>
<accession>A0A287AHU9</accession>
<dbReference type="PANTHER" id="PTHR13335">
    <property type="entry name" value="TARGET OF RAPAMYCIN COMPLEX 2 SUBUNIT MAPKAP1"/>
    <property type="match status" value="1"/>
</dbReference>
<evidence type="ECO:0000256" key="2">
    <source>
        <dbReference type="ARBA" id="ARBA00004202"/>
    </source>
</evidence>
<dbReference type="eggNOG" id="KOG3739">
    <property type="taxonomic scope" value="Eukaryota"/>
</dbReference>
<dbReference type="GO" id="GO:0005886">
    <property type="term" value="C:plasma membrane"/>
    <property type="evidence" value="ECO:0007669"/>
    <property type="project" value="UniProtKB-SubCell"/>
</dbReference>
<evidence type="ECO:0000256" key="10">
    <source>
        <dbReference type="ARBA" id="ARBA00014183"/>
    </source>
</evidence>
<evidence type="ECO:0000259" key="25">
    <source>
        <dbReference type="Pfam" id="PF16978"/>
    </source>
</evidence>
<evidence type="ECO:0000256" key="23">
    <source>
        <dbReference type="ARBA" id="ARBA00049998"/>
    </source>
</evidence>
<keyword evidence="15" id="KW-0256">Endoplasmic reticulum</keyword>
<evidence type="ECO:0000256" key="8">
    <source>
        <dbReference type="ARBA" id="ARBA00004633"/>
    </source>
</evidence>
<gene>
    <name evidence="28 30" type="primary">MAPKAP1</name>
</gene>
<evidence type="ECO:0000256" key="9">
    <source>
        <dbReference type="ARBA" id="ARBA00009407"/>
    </source>
</evidence>
<evidence type="ECO:0000313" key="28">
    <source>
        <dbReference type="Ensembl" id="ENSSSCP00000043617.1"/>
    </source>
</evidence>
<organism evidence="28 29">
    <name type="scientific">Sus scrofa</name>
    <name type="common">Pig</name>
    <dbReference type="NCBI Taxonomy" id="9823"/>
    <lineage>
        <taxon>Eukaryota</taxon>
        <taxon>Metazoa</taxon>
        <taxon>Chordata</taxon>
        <taxon>Craniata</taxon>
        <taxon>Vertebrata</taxon>
        <taxon>Euteleostomi</taxon>
        <taxon>Mammalia</taxon>
        <taxon>Eutheria</taxon>
        <taxon>Laurasiatheria</taxon>
        <taxon>Artiodactyla</taxon>
        <taxon>Suina</taxon>
        <taxon>Suidae</taxon>
        <taxon>Sus</taxon>
    </lineage>
</organism>
<dbReference type="InterPro" id="IPR031567">
    <property type="entry name" value="CRIM_dom"/>
</dbReference>
<evidence type="ECO:0000259" key="26">
    <source>
        <dbReference type="Pfam" id="PF16979"/>
    </source>
</evidence>
<evidence type="ECO:0000256" key="13">
    <source>
        <dbReference type="ARBA" id="ARBA00022753"/>
    </source>
</evidence>
<dbReference type="GO" id="GO:0000139">
    <property type="term" value="C:Golgi membrane"/>
    <property type="evidence" value="ECO:0007669"/>
    <property type="project" value="UniProtKB-SubCell"/>
</dbReference>
<comment type="similarity">
    <text evidence="9">Belongs to the SIN1 family.</text>
</comment>
<dbReference type="CTD" id="79109"/>
<proteinExistence type="inferred from homology"/>
<keyword evidence="11" id="KW-1003">Cell membrane</keyword>
<evidence type="ECO:0000256" key="6">
    <source>
        <dbReference type="ARBA" id="ARBA00004450"/>
    </source>
</evidence>
<keyword evidence="17" id="KW-0496">Mitochondrion</keyword>
<dbReference type="GO" id="GO:0005789">
    <property type="term" value="C:endoplasmic reticulum membrane"/>
    <property type="evidence" value="ECO:0007669"/>
    <property type="project" value="UniProtKB-SubCell"/>
</dbReference>
<evidence type="ECO:0000256" key="18">
    <source>
        <dbReference type="ARBA" id="ARBA00023136"/>
    </source>
</evidence>
<accession>A0A4X1UC94</accession>
<dbReference type="GO" id="GO:0048471">
    <property type="term" value="C:perinuclear region of cytoplasm"/>
    <property type="evidence" value="ECO:0007669"/>
    <property type="project" value="UniProtKB-SubCell"/>
</dbReference>
<dbReference type="CDD" id="cd13331">
    <property type="entry name" value="PH_Avo1"/>
    <property type="match status" value="1"/>
</dbReference>
<dbReference type="InterPro" id="IPR031313">
    <property type="entry name" value="Sin1_PH_dom"/>
</dbReference>
<evidence type="ECO:0000256" key="7">
    <source>
        <dbReference type="ARBA" id="ARBA00004556"/>
    </source>
</evidence>
<dbReference type="AlphaFoldDB" id="A0A287AHU9"/>
<feature type="domain" description="Sin1 N-terminal" evidence="24">
    <location>
        <begin position="18"/>
        <end position="128"/>
    </location>
</feature>
<evidence type="ECO:0000256" key="19">
    <source>
        <dbReference type="ARBA" id="ARBA00023228"/>
    </source>
</evidence>
<dbReference type="GeneTree" id="ENSGT00390000000642"/>
<dbReference type="Pfam" id="PF16978">
    <property type="entry name" value="CRIM"/>
    <property type="match status" value="1"/>
</dbReference>
<dbReference type="RefSeq" id="XP_020924532.1">
    <property type="nucleotide sequence ID" value="XM_021068873.1"/>
</dbReference>
<protein>
    <recommendedName>
        <fullName evidence="10">Target of rapamycin complex 2 subunit MAPKAP1</fullName>
    </recommendedName>
    <alternativeName>
        <fullName evidence="22">Stress-activated map kinase-interacting protein 1</fullName>
    </alternativeName>
</protein>
<evidence type="ECO:0000256" key="5">
    <source>
        <dbReference type="ARBA" id="ARBA00004406"/>
    </source>
</evidence>
<comment type="subcellular location">
    <subcellularLocation>
        <location evidence="2">Cell membrane</location>
        <topology evidence="2">Peripheral membrane protein</topology>
    </subcellularLocation>
    <subcellularLocation>
        <location evidence="7">Cytoplasm</location>
        <location evidence="7">Perinuclear region</location>
    </subcellularLocation>
    <subcellularLocation>
        <location evidence="3">Early endosome membrane</location>
        <topology evidence="3">Peripheral membrane protein</topology>
    </subcellularLocation>
    <subcellularLocation>
        <location evidence="5">Endoplasmic reticulum membrane</location>
        <topology evidence="5">Peripheral membrane protein</topology>
    </subcellularLocation>
    <subcellularLocation>
        <location evidence="4">Golgi apparatus membrane</location>
        <topology evidence="4">Peripheral membrane protein</topology>
    </subcellularLocation>
    <subcellularLocation>
        <location evidence="8">Late endosome membrane</location>
        <topology evidence="8">Peripheral membrane protein</topology>
    </subcellularLocation>
    <subcellularLocation>
        <location evidence="21">Lysosome membrane</location>
        <topology evidence="21">Peripheral membrane protein</topology>
    </subcellularLocation>
    <subcellularLocation>
        <location evidence="6">Mitochondrion outer membrane</location>
        <topology evidence="6">Peripheral membrane protein</topology>
    </subcellularLocation>
    <subcellularLocation>
        <location evidence="1">Nucleus</location>
    </subcellularLocation>
</comment>
<dbReference type="RefSeq" id="XP_020924530.1">
    <property type="nucleotide sequence ID" value="XM_021068871.1"/>
</dbReference>
<reference evidence="28" key="3">
    <citation type="journal article" date="2020" name="Gigascience">
        <title>An improved pig reference genome sequence to enable pig genetics and genomics research.</title>
        <authorList>
            <person name="Warr A."/>
            <person name="Affara N."/>
            <person name="Aken B."/>
            <person name="Beiki H."/>
            <person name="Bickhart D.M."/>
            <person name="Billis K."/>
            <person name="Chow W."/>
            <person name="Eory L."/>
            <person name="Finlayson H.A."/>
            <person name="Flicek P."/>
            <person name="Giron C.G."/>
            <person name="Griffin D.K."/>
            <person name="Hall R."/>
            <person name="Hannum G."/>
            <person name="Hourlier T."/>
            <person name="Howe K."/>
            <person name="Hume D.A."/>
            <person name="Izuogu O."/>
            <person name="Kim K."/>
            <person name="Koren S."/>
            <person name="Liu H."/>
            <person name="Manchanda N."/>
            <person name="Martin F.J."/>
            <person name="Nonneman D.J."/>
            <person name="O'Connor R.E."/>
            <person name="Phillippy A.M."/>
            <person name="Rohrer G.A."/>
            <person name="Rosen B.D."/>
            <person name="Rund L.A."/>
            <person name="Sargent C.A."/>
            <person name="Schook L.B."/>
            <person name="Schroeder S.G."/>
            <person name="Schwartz A.S."/>
            <person name="Skinner B.M."/>
            <person name="Talbot R."/>
            <person name="Tseng E."/>
            <person name="Tuggle C.K."/>
            <person name="Watson M."/>
            <person name="Smith T.P.L."/>
            <person name="Archibald A.L."/>
        </authorList>
    </citation>
    <scope>NUCLEOTIDE SEQUENCE [LARGE SCALE GENOMIC DNA]</scope>
    <source>
        <strain evidence="28">Duroc</strain>
    </source>
</reference>
<dbReference type="GO" id="GO:0140767">
    <property type="term" value="F:enzyme-substrate adaptor activity"/>
    <property type="evidence" value="ECO:0007669"/>
    <property type="project" value="UniProtKB-ARBA"/>
</dbReference>
<dbReference type="GO" id="GO:0031932">
    <property type="term" value="C:TORC2 complex"/>
    <property type="evidence" value="ECO:0007669"/>
    <property type="project" value="InterPro"/>
</dbReference>
<evidence type="ECO:0000256" key="20">
    <source>
        <dbReference type="ARBA" id="ARBA00023242"/>
    </source>
</evidence>
<dbReference type="GO" id="GO:0005741">
    <property type="term" value="C:mitochondrial outer membrane"/>
    <property type="evidence" value="ECO:0007669"/>
    <property type="project" value="UniProtKB-SubCell"/>
</dbReference>
<evidence type="ECO:0000313" key="29">
    <source>
        <dbReference type="Proteomes" id="UP000008227"/>
    </source>
</evidence>
<dbReference type="EMBL" id="DQIR01125150">
    <property type="protein sequence ID" value="HDA80626.1"/>
    <property type="molecule type" value="Transcribed_RNA"/>
</dbReference>
<evidence type="ECO:0000256" key="16">
    <source>
        <dbReference type="ARBA" id="ARBA00023034"/>
    </source>
</evidence>
<comment type="subunit">
    <text evidence="23">Component of the mechanistic target of rapamycin complex 2 (mTORC2), consisting in two heterotretramers composed of MTOR, MLST8, RICTOR and MAPKAP1/SIN1. The mTORC2 core complex associates with PRR5/PROTOR1 and/or PRR5L/PROTOR2. Contrary to mTORC1, mTORC2 does not bind to and is not sensitive to FKBP12-rapamycin. Interacts with MAP3K2. Interacts with ATF2. Interacts with MAPK8. Interacts with GTP-bound HRAS and KRAS; inhibiting their activity. Interacts with IFNAR2.</text>
</comment>
<evidence type="ECO:0000256" key="22">
    <source>
        <dbReference type="ARBA" id="ARBA00031431"/>
    </source>
</evidence>
<evidence type="ECO:0000256" key="1">
    <source>
        <dbReference type="ARBA" id="ARBA00004123"/>
    </source>
</evidence>
<feature type="domain" description="SIN1-type PH" evidence="26">
    <location>
        <begin position="346"/>
        <end position="451"/>
    </location>
</feature>
<reference evidence="29" key="1">
    <citation type="submission" date="2009-11" db="EMBL/GenBank/DDBJ databases">
        <authorList>
            <consortium name="Porcine genome sequencing project"/>
        </authorList>
    </citation>
    <scope>NUCLEOTIDE SEQUENCE [LARGE SCALE GENOMIC DNA]</scope>
    <source>
        <strain evidence="29">Duroc</strain>
    </source>
</reference>
<dbReference type="FunFam" id="2.30.29.30:FF:000585">
    <property type="entry name" value="target of rapamycin complex 2 subunit MAPKAP1 isoform X3"/>
    <property type="match status" value="1"/>
</dbReference>
<sequence>MAFLDNPTIILAHIRQSHVTSDDTGMCEMVLIDHDVDLEKIHPPSVPGDSGSEIQGSNGETQGYVYAQSVDITSSWDFGIRRRSNTAQRLERLRKERQNQIKCKNIQWKERNSKQSAQELKSLFEKKSLKEKPPNSGKQSILSVRLEQCPLQLNNPFNEYSKFDGKGHVGTTATKKIDVYLPLHSSQDRLLPMTVVTMASARVQDLIGLICWQYTSEGREPKLNDNVSAYCLHIAEDDGEVDTDFPPLDSNEPIHKFGFSTLALVEKYSSPGLTSKESLFVRINAAHGFSLIQVDNTKVTMKEILLKAVKRRKGSQKISGSRADGVFEEDSQIDIATVQDMLSSHHYKSFKVSMIHRLRFTTDVQLGISGDKVEIDPVTNQKASTKFWIKQKPISIDSDLLCACDLAEEKSPSHAIFKLTYLSNHDYKHLYFESDAATVNEIVLKVNYILESRASTARADYFAQKQRKLNRRTSFSFQKEKKSGQQ</sequence>
<evidence type="ECO:0000256" key="21">
    <source>
        <dbReference type="ARBA" id="ARBA00023765"/>
    </source>
</evidence>
<keyword evidence="29" id="KW-1185">Reference proteome</keyword>
<dbReference type="InterPro" id="IPR032679">
    <property type="entry name" value="Sin1_N"/>
</dbReference>
<keyword evidence="13" id="KW-0967">Endosome</keyword>
<dbReference type="Gene3D" id="2.30.29.30">
    <property type="entry name" value="Pleckstrin-homology domain (PH domain)/Phosphotyrosine-binding domain (PTB)"/>
    <property type="match status" value="1"/>
</dbReference>
<keyword evidence="12" id="KW-0963">Cytoplasm</keyword>
<keyword evidence="19" id="KW-0458">Lysosome</keyword>
<reference evidence="27" key="2">
    <citation type="journal article" date="2019" name="PeerJ">
        <title>Genes of the pig, Sus scrofa, reconstructed with EvidentialGene.</title>
        <authorList>
            <person name="Gilbert D.G."/>
        </authorList>
    </citation>
    <scope>NUCLEOTIDE SEQUENCE</scope>
</reference>
<dbReference type="GO" id="GO:0005765">
    <property type="term" value="C:lysosomal membrane"/>
    <property type="evidence" value="ECO:0007669"/>
    <property type="project" value="UniProtKB-SubCell"/>
</dbReference>
<evidence type="ECO:0000259" key="24">
    <source>
        <dbReference type="Pfam" id="PF05422"/>
    </source>
</evidence>
<keyword evidence="20" id="KW-0539">Nucleus</keyword>
<keyword evidence="14" id="KW-1000">Mitochondrion outer membrane</keyword>
<keyword evidence="16" id="KW-0333">Golgi apparatus</keyword>
<dbReference type="PANTHER" id="PTHR13335:SF1">
    <property type="entry name" value="TARGET OF RAPAMYCIN COMPLEX 2 SUBUNIT MAPKAP1"/>
    <property type="match status" value="1"/>
</dbReference>
<evidence type="ECO:0000313" key="30">
    <source>
        <dbReference type="VGNC" id="VGNC:90010"/>
    </source>
</evidence>
<dbReference type="ExpressionAtlas" id="A0A287AHU9">
    <property type="expression patterns" value="baseline and differential"/>
</dbReference>
<feature type="domain" description="CRIM" evidence="25">
    <location>
        <begin position="139"/>
        <end position="267"/>
    </location>
</feature>
<dbReference type="Proteomes" id="UP000008227">
    <property type="component" value="Chromosome 1"/>
</dbReference>
<dbReference type="GO" id="GO:0031901">
    <property type="term" value="C:early endosome membrane"/>
    <property type="evidence" value="ECO:0007669"/>
    <property type="project" value="UniProtKB-SubCell"/>
</dbReference>
<evidence type="ECO:0000256" key="12">
    <source>
        <dbReference type="ARBA" id="ARBA00022490"/>
    </source>
</evidence>
<dbReference type="InterPro" id="IPR008828">
    <property type="entry name" value="Sin1/Avo1"/>
</dbReference>
<dbReference type="InterPro" id="IPR011993">
    <property type="entry name" value="PH-like_dom_sf"/>
</dbReference>
<reference evidence="28" key="4">
    <citation type="submission" date="2025-05" db="UniProtKB">
        <authorList>
            <consortium name="Ensembl"/>
        </authorList>
    </citation>
    <scope>IDENTIFICATION</scope>
</reference>
<evidence type="ECO:0000256" key="11">
    <source>
        <dbReference type="ARBA" id="ARBA00022475"/>
    </source>
</evidence>
<evidence type="ECO:0000256" key="14">
    <source>
        <dbReference type="ARBA" id="ARBA00022787"/>
    </source>
</evidence>
<dbReference type="GO" id="GO:0038203">
    <property type="term" value="P:TORC2 signaling"/>
    <property type="evidence" value="ECO:0007669"/>
    <property type="project" value="UniProtKB-ARBA"/>
</dbReference>
<dbReference type="Pfam" id="PF05422">
    <property type="entry name" value="SIN1"/>
    <property type="match status" value="1"/>
</dbReference>
<dbReference type="PaxDb" id="9823-ENSSSCP00000022495"/>
<dbReference type="Bgee" id="ENSSSCG00000029169">
    <property type="expression patterns" value="Expressed in ovary and 43 other cell types or tissues"/>
</dbReference>
<dbReference type="Ensembl" id="ENSSSCT00000060966.1">
    <property type="protein sequence ID" value="ENSSSCP00000043617.1"/>
    <property type="gene ID" value="ENSSSCG00000029169.4"/>
</dbReference>
<dbReference type="GO" id="GO:0031902">
    <property type="term" value="C:late endosome membrane"/>
    <property type="evidence" value="ECO:0007669"/>
    <property type="project" value="UniProtKB-SubCell"/>
</dbReference>
<evidence type="ECO:0000256" key="3">
    <source>
        <dbReference type="ARBA" id="ARBA00004220"/>
    </source>
</evidence>
<evidence type="ECO:0000313" key="27">
    <source>
        <dbReference type="EMBL" id="HDA80626.1"/>
    </source>
</evidence>
<name>A0A287AHU9_PIG</name>
<evidence type="ECO:0000256" key="4">
    <source>
        <dbReference type="ARBA" id="ARBA00004395"/>
    </source>
</evidence>